<gene>
    <name evidence="2" type="ORF">CO048_01330</name>
</gene>
<keyword evidence="1" id="KW-0472">Membrane</keyword>
<accession>A0A2M8F497</accession>
<dbReference type="AlphaFoldDB" id="A0A2M8F497"/>
<evidence type="ECO:0000313" key="2">
    <source>
        <dbReference type="EMBL" id="PJC34109.1"/>
    </source>
</evidence>
<feature type="transmembrane region" description="Helical" evidence="1">
    <location>
        <begin position="39"/>
        <end position="60"/>
    </location>
</feature>
<evidence type="ECO:0000313" key="3">
    <source>
        <dbReference type="Proteomes" id="UP000230580"/>
    </source>
</evidence>
<reference evidence="3" key="1">
    <citation type="submission" date="2017-09" db="EMBL/GenBank/DDBJ databases">
        <title>Depth-based differentiation of microbial function through sediment-hosted aquifers and enrichment of novel symbionts in the deep terrestrial subsurface.</title>
        <authorList>
            <person name="Probst A.J."/>
            <person name="Ladd B."/>
            <person name="Jarett J.K."/>
            <person name="Geller-Mcgrath D.E."/>
            <person name="Sieber C.M.K."/>
            <person name="Emerson J.B."/>
            <person name="Anantharaman K."/>
            <person name="Thomas B.C."/>
            <person name="Malmstrom R."/>
            <person name="Stieglmeier M."/>
            <person name="Klingl A."/>
            <person name="Woyke T."/>
            <person name="Ryan C.M."/>
            <person name="Banfield J.F."/>
        </authorList>
    </citation>
    <scope>NUCLEOTIDE SEQUENCE [LARGE SCALE GENOMIC DNA]</scope>
</reference>
<feature type="transmembrane region" description="Helical" evidence="1">
    <location>
        <begin position="72"/>
        <end position="93"/>
    </location>
</feature>
<proteinExistence type="predicted"/>
<sequence length="125" mass="14460">MTEQEKQEAYKHKLELFQAMVQVDSKEKEIKSSHGYGKAYLWSILIPPIGIYYFLKHVFFSGGEEKSIKTGIISLVLTLVSFFLSFWLVNNLFKQTTSGIPRQNLQMLKDLAVPDNQKTLLQLFK</sequence>
<protein>
    <submittedName>
        <fullName evidence="2">Uncharacterized protein</fullName>
    </submittedName>
</protein>
<comment type="caution">
    <text evidence="2">The sequence shown here is derived from an EMBL/GenBank/DDBJ whole genome shotgun (WGS) entry which is preliminary data.</text>
</comment>
<name>A0A2M8F497_9BACT</name>
<keyword evidence="1" id="KW-1133">Transmembrane helix</keyword>
<dbReference type="Proteomes" id="UP000230580">
    <property type="component" value="Unassembled WGS sequence"/>
</dbReference>
<keyword evidence="1" id="KW-0812">Transmembrane</keyword>
<dbReference type="EMBL" id="PFRZ01000014">
    <property type="protein sequence ID" value="PJC34109.1"/>
    <property type="molecule type" value="Genomic_DNA"/>
</dbReference>
<evidence type="ECO:0000256" key="1">
    <source>
        <dbReference type="SAM" id="Phobius"/>
    </source>
</evidence>
<organism evidence="2 3">
    <name type="scientific">Candidatus Roizmanbacteria bacterium CG_4_9_14_0_2_um_filter_35_15</name>
    <dbReference type="NCBI Taxonomy" id="1974836"/>
    <lineage>
        <taxon>Bacteria</taxon>
        <taxon>Candidatus Roizmaniibacteriota</taxon>
    </lineage>
</organism>